<dbReference type="AlphaFoldDB" id="A0A074KWF3"/>
<comment type="caution">
    <text evidence="1">The sequence shown here is derived from an EMBL/GenBank/DDBJ whole genome shotgun (WGS) entry which is preliminary data.</text>
</comment>
<organism evidence="1 2">
    <name type="scientific">Anditalea andensis</name>
    <dbReference type="NCBI Taxonomy" id="1048983"/>
    <lineage>
        <taxon>Bacteria</taxon>
        <taxon>Pseudomonadati</taxon>
        <taxon>Bacteroidota</taxon>
        <taxon>Cytophagia</taxon>
        <taxon>Cytophagales</taxon>
        <taxon>Cytophagaceae</taxon>
        <taxon>Anditalea</taxon>
    </lineage>
</organism>
<gene>
    <name evidence="1" type="ORF">EL17_20695</name>
</gene>
<proteinExistence type="predicted"/>
<accession>A0A074KWF3</accession>
<evidence type="ECO:0000313" key="1">
    <source>
        <dbReference type="EMBL" id="KEO71938.1"/>
    </source>
</evidence>
<dbReference type="EMBL" id="JMIH01000034">
    <property type="protein sequence ID" value="KEO71938.1"/>
    <property type="molecule type" value="Genomic_DNA"/>
</dbReference>
<dbReference type="Proteomes" id="UP000027821">
    <property type="component" value="Unassembled WGS sequence"/>
</dbReference>
<name>A0A074KWF3_9BACT</name>
<protein>
    <submittedName>
        <fullName evidence="1">Uncharacterized protein</fullName>
    </submittedName>
</protein>
<dbReference type="eggNOG" id="ENOG5032VMZ">
    <property type="taxonomic scope" value="Bacteria"/>
</dbReference>
<keyword evidence="2" id="KW-1185">Reference proteome</keyword>
<evidence type="ECO:0000313" key="2">
    <source>
        <dbReference type="Proteomes" id="UP000027821"/>
    </source>
</evidence>
<sequence length="116" mass="13243">MHIRDHSHINYSISLSFEEIKLPPFQDILVLAKNSPQGKLGLSKSFELLVPNGFHLIEINDDKVEAIFVNKKILNKISVSKIIEILKAKVFQYISEGELLMVDFKITISYTNIEIS</sequence>
<reference evidence="1 2" key="1">
    <citation type="submission" date="2014-04" db="EMBL/GenBank/DDBJ databases">
        <title>Characterization and application of a salt tolerant electro-active bacterium.</title>
        <authorList>
            <person name="Yang L."/>
            <person name="Wei S."/>
            <person name="Tay Q.X.M."/>
        </authorList>
    </citation>
    <scope>NUCLEOTIDE SEQUENCE [LARGE SCALE GENOMIC DNA]</scope>
    <source>
        <strain evidence="1 2">LY1</strain>
    </source>
</reference>